<accession>A0A1I7ZVM0</accession>
<feature type="region of interest" description="Disordered" evidence="2">
    <location>
        <begin position="138"/>
        <end position="180"/>
    </location>
</feature>
<feature type="compositionally biased region" description="Polar residues" evidence="2">
    <location>
        <begin position="324"/>
        <end position="337"/>
    </location>
</feature>
<evidence type="ECO:0000256" key="2">
    <source>
        <dbReference type="SAM" id="MobiDB-lite"/>
    </source>
</evidence>
<name>A0A1I7ZVM0_9BILA</name>
<evidence type="ECO:0000313" key="4">
    <source>
        <dbReference type="WBParaSite" id="L893_g3037.t1"/>
    </source>
</evidence>
<evidence type="ECO:0000256" key="1">
    <source>
        <dbReference type="SAM" id="Coils"/>
    </source>
</evidence>
<keyword evidence="3" id="KW-1185">Reference proteome</keyword>
<feature type="compositionally biased region" description="Low complexity" evidence="2">
    <location>
        <begin position="395"/>
        <end position="410"/>
    </location>
</feature>
<feature type="compositionally biased region" description="Basic and acidic residues" evidence="2">
    <location>
        <begin position="283"/>
        <end position="301"/>
    </location>
</feature>
<keyword evidence="1" id="KW-0175">Coiled coil</keyword>
<organism evidence="3 4">
    <name type="scientific">Steinernema glaseri</name>
    <dbReference type="NCBI Taxonomy" id="37863"/>
    <lineage>
        <taxon>Eukaryota</taxon>
        <taxon>Metazoa</taxon>
        <taxon>Ecdysozoa</taxon>
        <taxon>Nematoda</taxon>
        <taxon>Chromadorea</taxon>
        <taxon>Rhabditida</taxon>
        <taxon>Tylenchina</taxon>
        <taxon>Panagrolaimomorpha</taxon>
        <taxon>Strongyloidoidea</taxon>
        <taxon>Steinernematidae</taxon>
        <taxon>Steinernema</taxon>
    </lineage>
</organism>
<reference evidence="4" key="1">
    <citation type="submission" date="2016-11" db="UniProtKB">
        <authorList>
            <consortium name="WormBaseParasite"/>
        </authorList>
    </citation>
    <scope>IDENTIFICATION</scope>
</reference>
<feature type="region of interest" description="Disordered" evidence="2">
    <location>
        <begin position="251"/>
        <end position="419"/>
    </location>
</feature>
<feature type="compositionally biased region" description="Polar residues" evidence="2">
    <location>
        <begin position="167"/>
        <end position="180"/>
    </location>
</feature>
<feature type="coiled-coil region" evidence="1">
    <location>
        <begin position="33"/>
        <end position="60"/>
    </location>
</feature>
<evidence type="ECO:0000313" key="3">
    <source>
        <dbReference type="Proteomes" id="UP000095287"/>
    </source>
</evidence>
<feature type="compositionally biased region" description="Polar residues" evidence="2">
    <location>
        <begin position="144"/>
        <end position="153"/>
    </location>
</feature>
<sequence length="506" mass="56911">MNASGVELRRDFQRRFPFVAKVGVELIKCKNECRQKTALIVHLERKVKVLETELRTVTRVSERKFAAWEKLLKDRWKEQCKDDVELLKRYEKTFEEHFESTLNGLKEHVFRAPTKGTAEVGSQTEAQEDENEIEILGETRVESTEQPASNDSGHGSFDGEAEAPKQQRLSSPQAVDGSTRSIQPEPMRQLVQQPMPQIIQPIQLVQAPQAHHQMYGMPQQLIFANGICYATNPQPTAFIVQRPPTVQYVIANKEPTRTTPKPRKRAHENRSISATQPEIIDVSDEHATRDKQSRTESRTGEQDLQCGAVETVDTSPPDGLPQSGADSTTPKCTTPHLNDSDKVQKGSGPQEITEHVIPSSTEVPPSEKATFPNSEQDKSLNKSGNSSYLQKYIDPSESPRPSSNSSSNPSLTATPKPTVHLRRRFPYKFTAENSDRVEVEDFWTGQSFGWCPRPQPVVPKWNHFRAKHACRLSISISGECGKVVDGKIRELTVHVDYESKKKKSSL</sequence>
<dbReference type="WBParaSite" id="L893_g3037.t1">
    <property type="protein sequence ID" value="L893_g3037.t1"/>
    <property type="gene ID" value="L893_g3037"/>
</dbReference>
<protein>
    <submittedName>
        <fullName evidence="4">MATH domain-containing protein</fullName>
    </submittedName>
</protein>
<proteinExistence type="predicted"/>
<dbReference type="Proteomes" id="UP000095287">
    <property type="component" value="Unplaced"/>
</dbReference>
<dbReference type="AlphaFoldDB" id="A0A1I7ZVM0"/>